<gene>
    <name evidence="1" type="ORF">J2Z70_002120</name>
</gene>
<dbReference type="EMBL" id="JAGGLV010000005">
    <property type="protein sequence ID" value="MBP2111979.1"/>
    <property type="molecule type" value="Genomic_DNA"/>
</dbReference>
<accession>A0ABS4NPI6</accession>
<organism evidence="1 2">
    <name type="scientific">Paenibacillus silagei</name>
    <dbReference type="NCBI Taxonomy" id="1670801"/>
    <lineage>
        <taxon>Bacteria</taxon>
        <taxon>Bacillati</taxon>
        <taxon>Bacillota</taxon>
        <taxon>Bacilli</taxon>
        <taxon>Bacillales</taxon>
        <taxon>Paenibacillaceae</taxon>
        <taxon>Paenibacillus</taxon>
    </lineage>
</organism>
<comment type="caution">
    <text evidence="1">The sequence shown here is derived from an EMBL/GenBank/DDBJ whole genome shotgun (WGS) entry which is preliminary data.</text>
</comment>
<proteinExistence type="predicted"/>
<sequence>MGEQPVRILETKEGTEVIGRKRRIRLKTAGYEQLVGLFTHPQPSPAEAQRLADLRHKLNGAEQMATEADAYELGDRVILSAGVCPRCLGLQYPAASRFRFPLPAFMRAGKYTGNKLVRLDAFGLQSIQSLPEVAHAECCPLQCSLLEHLQEAAFDEGILSQELVSAVVKSIDFRFDRYWRLDADAGGRAVSFAGPSKRRVLEDLYAYLLEHCYSYRQLSPGLTDQAAYLHYLNRQGAGDAEELEQGDLASGRLAFWPDTELPLPSQVRYKKLQALMIVYLIEAEYEGKRYNAIGEDLEDAVFRVWNQIRRGDSDPAGPYPSPFPEAGYGALCRYEDGLSRRYGFSLLGGERR</sequence>
<keyword evidence="2" id="KW-1185">Reference proteome</keyword>
<evidence type="ECO:0000313" key="2">
    <source>
        <dbReference type="Proteomes" id="UP000773462"/>
    </source>
</evidence>
<name>A0ABS4NPI6_9BACL</name>
<reference evidence="1 2" key="1">
    <citation type="submission" date="2021-03" db="EMBL/GenBank/DDBJ databases">
        <title>Genomic Encyclopedia of Type Strains, Phase IV (KMG-IV): sequencing the most valuable type-strain genomes for metagenomic binning, comparative biology and taxonomic classification.</title>
        <authorList>
            <person name="Goeker M."/>
        </authorList>
    </citation>
    <scope>NUCLEOTIDE SEQUENCE [LARGE SCALE GENOMIC DNA]</scope>
    <source>
        <strain evidence="1 2">DSM 101953</strain>
    </source>
</reference>
<dbReference type="Proteomes" id="UP000773462">
    <property type="component" value="Unassembled WGS sequence"/>
</dbReference>
<protein>
    <submittedName>
        <fullName evidence="1">Uncharacterized protein</fullName>
    </submittedName>
</protein>
<evidence type="ECO:0000313" key="1">
    <source>
        <dbReference type="EMBL" id="MBP2111979.1"/>
    </source>
</evidence>